<dbReference type="EMBL" id="JAIWYP010000002">
    <property type="protein sequence ID" value="KAH3864395.1"/>
    <property type="molecule type" value="Genomic_DNA"/>
</dbReference>
<keyword evidence="1" id="KW-0812">Transmembrane</keyword>
<name>A0A9D4LSY6_DREPO</name>
<comment type="caution">
    <text evidence="2">The sequence shown here is derived from an EMBL/GenBank/DDBJ whole genome shotgun (WGS) entry which is preliminary data.</text>
</comment>
<evidence type="ECO:0000313" key="2">
    <source>
        <dbReference type="EMBL" id="KAH3864395.1"/>
    </source>
</evidence>
<dbReference type="AlphaFoldDB" id="A0A9D4LSY6"/>
<accession>A0A9D4LSY6</accession>
<reference evidence="2" key="2">
    <citation type="submission" date="2020-11" db="EMBL/GenBank/DDBJ databases">
        <authorList>
            <person name="McCartney M.A."/>
            <person name="Auch B."/>
            <person name="Kono T."/>
            <person name="Mallez S."/>
            <person name="Becker A."/>
            <person name="Gohl D.M."/>
            <person name="Silverstein K.A.T."/>
            <person name="Koren S."/>
            <person name="Bechman K.B."/>
            <person name="Herman A."/>
            <person name="Abrahante J.E."/>
            <person name="Garbe J."/>
        </authorList>
    </citation>
    <scope>NUCLEOTIDE SEQUENCE</scope>
    <source>
        <strain evidence="2">Duluth1</strain>
        <tissue evidence="2">Whole animal</tissue>
    </source>
</reference>
<sequence length="107" mass="12268">MGLIQYAPIIYIAHSACASLSLTLIMGLSIIYLQETERSKDMFMDMLASPYSQYADKDGFPLRWIHRDPLHSEEHTNIHIKFHDYISNTFGFNIVGRTDRGKSKCSP</sequence>
<gene>
    <name evidence="2" type="ORF">DPMN_027412</name>
</gene>
<feature type="transmembrane region" description="Helical" evidence="1">
    <location>
        <begin position="6"/>
        <end position="33"/>
    </location>
</feature>
<dbReference type="Proteomes" id="UP000828390">
    <property type="component" value="Unassembled WGS sequence"/>
</dbReference>
<evidence type="ECO:0000313" key="3">
    <source>
        <dbReference type="Proteomes" id="UP000828390"/>
    </source>
</evidence>
<evidence type="ECO:0000256" key="1">
    <source>
        <dbReference type="SAM" id="Phobius"/>
    </source>
</evidence>
<keyword evidence="1" id="KW-0472">Membrane</keyword>
<protein>
    <submittedName>
        <fullName evidence="2">Uncharacterized protein</fullName>
    </submittedName>
</protein>
<organism evidence="2 3">
    <name type="scientific">Dreissena polymorpha</name>
    <name type="common">Zebra mussel</name>
    <name type="synonym">Mytilus polymorpha</name>
    <dbReference type="NCBI Taxonomy" id="45954"/>
    <lineage>
        <taxon>Eukaryota</taxon>
        <taxon>Metazoa</taxon>
        <taxon>Spiralia</taxon>
        <taxon>Lophotrochozoa</taxon>
        <taxon>Mollusca</taxon>
        <taxon>Bivalvia</taxon>
        <taxon>Autobranchia</taxon>
        <taxon>Heteroconchia</taxon>
        <taxon>Euheterodonta</taxon>
        <taxon>Imparidentia</taxon>
        <taxon>Neoheterodontei</taxon>
        <taxon>Myida</taxon>
        <taxon>Dreissenoidea</taxon>
        <taxon>Dreissenidae</taxon>
        <taxon>Dreissena</taxon>
    </lineage>
</organism>
<proteinExistence type="predicted"/>
<reference evidence="2" key="1">
    <citation type="journal article" date="2019" name="bioRxiv">
        <title>The Genome of the Zebra Mussel, Dreissena polymorpha: A Resource for Invasive Species Research.</title>
        <authorList>
            <person name="McCartney M.A."/>
            <person name="Auch B."/>
            <person name="Kono T."/>
            <person name="Mallez S."/>
            <person name="Zhang Y."/>
            <person name="Obille A."/>
            <person name="Becker A."/>
            <person name="Abrahante J.E."/>
            <person name="Garbe J."/>
            <person name="Badalamenti J.P."/>
            <person name="Herman A."/>
            <person name="Mangelson H."/>
            <person name="Liachko I."/>
            <person name="Sullivan S."/>
            <person name="Sone E.D."/>
            <person name="Koren S."/>
            <person name="Silverstein K.A.T."/>
            <person name="Beckman K.B."/>
            <person name="Gohl D.M."/>
        </authorList>
    </citation>
    <scope>NUCLEOTIDE SEQUENCE</scope>
    <source>
        <strain evidence="2">Duluth1</strain>
        <tissue evidence="2">Whole animal</tissue>
    </source>
</reference>
<keyword evidence="3" id="KW-1185">Reference proteome</keyword>
<keyword evidence="1" id="KW-1133">Transmembrane helix</keyword>